<dbReference type="EMBL" id="BNJF01000001">
    <property type="protein sequence ID" value="GHO45294.1"/>
    <property type="molecule type" value="Genomic_DNA"/>
</dbReference>
<dbReference type="GO" id="GO:0016787">
    <property type="term" value="F:hydrolase activity"/>
    <property type="evidence" value="ECO:0007669"/>
    <property type="project" value="UniProtKB-KW"/>
</dbReference>
<comment type="caution">
    <text evidence="3">The sequence shown here is derived from an EMBL/GenBank/DDBJ whole genome shotgun (WGS) entry which is preliminary data.</text>
</comment>
<feature type="domain" description="AB hydrolase-1" evidence="2">
    <location>
        <begin position="19"/>
        <end position="250"/>
    </location>
</feature>
<dbReference type="GO" id="GO:0016020">
    <property type="term" value="C:membrane"/>
    <property type="evidence" value="ECO:0007669"/>
    <property type="project" value="TreeGrafter"/>
</dbReference>
<dbReference type="InterPro" id="IPR000073">
    <property type="entry name" value="AB_hydrolase_1"/>
</dbReference>
<organism evidence="3 4">
    <name type="scientific">Ktedonospora formicarum</name>
    <dbReference type="NCBI Taxonomy" id="2778364"/>
    <lineage>
        <taxon>Bacteria</taxon>
        <taxon>Bacillati</taxon>
        <taxon>Chloroflexota</taxon>
        <taxon>Ktedonobacteria</taxon>
        <taxon>Ktedonobacterales</taxon>
        <taxon>Ktedonobacteraceae</taxon>
        <taxon>Ktedonospora</taxon>
    </lineage>
</organism>
<dbReference type="PANTHER" id="PTHR43798:SF31">
    <property type="entry name" value="AB HYDROLASE SUPERFAMILY PROTEIN YCLE"/>
    <property type="match status" value="1"/>
</dbReference>
<evidence type="ECO:0000313" key="4">
    <source>
        <dbReference type="Proteomes" id="UP000612362"/>
    </source>
</evidence>
<dbReference type="Pfam" id="PF00561">
    <property type="entry name" value="Abhydrolase_1"/>
    <property type="match status" value="1"/>
</dbReference>
<dbReference type="InterPro" id="IPR050266">
    <property type="entry name" value="AB_hydrolase_sf"/>
</dbReference>
<evidence type="ECO:0000313" key="3">
    <source>
        <dbReference type="EMBL" id="GHO45294.1"/>
    </source>
</evidence>
<gene>
    <name evidence="3" type="ORF">KSX_34570</name>
</gene>
<reference evidence="3" key="1">
    <citation type="submission" date="2020-10" db="EMBL/GenBank/DDBJ databases">
        <title>Taxonomic study of unclassified bacteria belonging to the class Ktedonobacteria.</title>
        <authorList>
            <person name="Yabe S."/>
            <person name="Wang C.M."/>
            <person name="Zheng Y."/>
            <person name="Sakai Y."/>
            <person name="Cavaletti L."/>
            <person name="Monciardini P."/>
            <person name="Donadio S."/>
        </authorList>
    </citation>
    <scope>NUCLEOTIDE SEQUENCE</scope>
    <source>
        <strain evidence="3">SOSP1-1</strain>
    </source>
</reference>
<dbReference type="InterPro" id="IPR029058">
    <property type="entry name" value="AB_hydrolase_fold"/>
</dbReference>
<dbReference type="RefSeq" id="WP_220194640.1">
    <property type="nucleotide sequence ID" value="NZ_BNJF01000001.1"/>
</dbReference>
<dbReference type="PANTHER" id="PTHR43798">
    <property type="entry name" value="MONOACYLGLYCEROL LIPASE"/>
    <property type="match status" value="1"/>
</dbReference>
<dbReference type="Gene3D" id="3.40.50.1820">
    <property type="entry name" value="alpha/beta hydrolase"/>
    <property type="match status" value="1"/>
</dbReference>
<dbReference type="SUPFAM" id="SSF53474">
    <property type="entry name" value="alpha/beta-Hydrolases"/>
    <property type="match status" value="1"/>
</dbReference>
<dbReference type="Proteomes" id="UP000612362">
    <property type="component" value="Unassembled WGS sequence"/>
</dbReference>
<keyword evidence="1 3" id="KW-0378">Hydrolase</keyword>
<name>A0A8J3I5V4_9CHLR</name>
<dbReference type="PRINTS" id="PR00412">
    <property type="entry name" value="EPOXHYDRLASE"/>
</dbReference>
<keyword evidence="4" id="KW-1185">Reference proteome</keyword>
<dbReference type="PRINTS" id="PR00111">
    <property type="entry name" value="ABHYDROLASE"/>
</dbReference>
<sequence>MKVRIRNADIAYDDHGIGYPILFLHAFPLNRSMWEGQVEALLAEQRFRLVALDWRGFGESEVPGSEIMTMESLADDVAGLMDALGMQEAILCGLSMGGYAAFAFLRKYPQRVKGLILADTRPGVDSEEGKANRERVAELALTEGTDAIANLQIPNLLASTTRRESPEVEARIRRLIAAASPMGIAAASRGMALRHDATDLLETITCPTLVIVGSEDRLTTPQIAREYAERIPGARLTVIEHSGHLSNLEQPNAFQKTLSSFLREAF</sequence>
<dbReference type="InterPro" id="IPR000639">
    <property type="entry name" value="Epox_hydrolase-like"/>
</dbReference>
<protein>
    <submittedName>
        <fullName evidence="3">Alpha/beta hydrolase</fullName>
    </submittedName>
</protein>
<evidence type="ECO:0000256" key="1">
    <source>
        <dbReference type="ARBA" id="ARBA00022801"/>
    </source>
</evidence>
<accession>A0A8J3I5V4</accession>
<evidence type="ECO:0000259" key="2">
    <source>
        <dbReference type="Pfam" id="PF00561"/>
    </source>
</evidence>
<dbReference type="AlphaFoldDB" id="A0A8J3I5V4"/>
<proteinExistence type="predicted"/>